<protein>
    <submittedName>
        <fullName evidence="1">Uncharacterized protein</fullName>
    </submittedName>
</protein>
<evidence type="ECO:0000313" key="1">
    <source>
        <dbReference type="EMBL" id="KFM80107.1"/>
    </source>
</evidence>
<sequence length="117" mass="13687">MYYQDNDSKHMALNVRLLGKRIGILYRKAVEPMTLSTEFPKMDSSQPLFFPSSSQATDHFNIFFFLERGVAKTDRYVYNEVGTPDHYVTSCPLTKAWHMRLPDTDIPYKRLFIKQTA</sequence>
<gene>
    <name evidence="1" type="ORF">X975_21255</name>
</gene>
<keyword evidence="2" id="KW-1185">Reference proteome</keyword>
<accession>A0A087URW8</accession>
<proteinExistence type="predicted"/>
<organism evidence="1 2">
    <name type="scientific">Stegodyphus mimosarum</name>
    <name type="common">African social velvet spider</name>
    <dbReference type="NCBI Taxonomy" id="407821"/>
    <lineage>
        <taxon>Eukaryota</taxon>
        <taxon>Metazoa</taxon>
        <taxon>Ecdysozoa</taxon>
        <taxon>Arthropoda</taxon>
        <taxon>Chelicerata</taxon>
        <taxon>Arachnida</taxon>
        <taxon>Araneae</taxon>
        <taxon>Araneomorphae</taxon>
        <taxon>Entelegynae</taxon>
        <taxon>Eresoidea</taxon>
        <taxon>Eresidae</taxon>
        <taxon>Stegodyphus</taxon>
    </lineage>
</organism>
<evidence type="ECO:0000313" key="2">
    <source>
        <dbReference type="Proteomes" id="UP000054359"/>
    </source>
</evidence>
<feature type="non-terminal residue" evidence="1">
    <location>
        <position position="117"/>
    </location>
</feature>
<dbReference type="AlphaFoldDB" id="A0A087URW8"/>
<dbReference type="Proteomes" id="UP000054359">
    <property type="component" value="Unassembled WGS sequence"/>
</dbReference>
<dbReference type="EMBL" id="KK121269">
    <property type="protein sequence ID" value="KFM80107.1"/>
    <property type="molecule type" value="Genomic_DNA"/>
</dbReference>
<dbReference type="OrthoDB" id="6470775at2759"/>
<name>A0A087URW8_STEMI</name>
<reference evidence="1 2" key="1">
    <citation type="submission" date="2013-11" db="EMBL/GenBank/DDBJ databases">
        <title>Genome sequencing of Stegodyphus mimosarum.</title>
        <authorList>
            <person name="Bechsgaard J."/>
        </authorList>
    </citation>
    <scope>NUCLEOTIDE SEQUENCE [LARGE SCALE GENOMIC DNA]</scope>
</reference>